<dbReference type="CDD" id="cd06225">
    <property type="entry name" value="HAMP"/>
    <property type="match status" value="1"/>
</dbReference>
<dbReference type="InterPro" id="IPR004089">
    <property type="entry name" value="MCPsignal_dom"/>
</dbReference>
<dbReference type="FunFam" id="1.10.287.950:FF:000001">
    <property type="entry name" value="Methyl-accepting chemotaxis sensory transducer"/>
    <property type="match status" value="1"/>
</dbReference>
<dbReference type="InterPro" id="IPR003660">
    <property type="entry name" value="HAMP_dom"/>
</dbReference>
<dbReference type="PROSITE" id="PS50111">
    <property type="entry name" value="CHEMOTAXIS_TRANSDUC_2"/>
    <property type="match status" value="1"/>
</dbReference>
<evidence type="ECO:0000256" key="4">
    <source>
        <dbReference type="ARBA" id="ARBA00023136"/>
    </source>
</evidence>
<feature type="domain" description="HAMP" evidence="10">
    <location>
        <begin position="352"/>
        <end position="397"/>
    </location>
</feature>
<name>A0A0S2TG56_9GAMM</name>
<evidence type="ECO:0000256" key="5">
    <source>
        <dbReference type="ARBA" id="ARBA00023224"/>
    </source>
</evidence>
<evidence type="ECO:0000256" key="8">
    <source>
        <dbReference type="SAM" id="Phobius"/>
    </source>
</evidence>
<dbReference type="Proteomes" id="UP000055136">
    <property type="component" value="Chromosome"/>
</dbReference>
<keyword evidence="3 8" id="KW-1133">Transmembrane helix</keyword>
<gene>
    <name evidence="11" type="ORF">Tel_13965</name>
</gene>
<evidence type="ECO:0000259" key="10">
    <source>
        <dbReference type="PROSITE" id="PS50885"/>
    </source>
</evidence>
<evidence type="ECO:0000256" key="2">
    <source>
        <dbReference type="ARBA" id="ARBA00022692"/>
    </source>
</evidence>
<dbReference type="Pfam" id="PF08376">
    <property type="entry name" value="NIT"/>
    <property type="match status" value="1"/>
</dbReference>
<evidence type="ECO:0000256" key="7">
    <source>
        <dbReference type="PROSITE-ProRule" id="PRU00284"/>
    </source>
</evidence>
<evidence type="ECO:0000256" key="6">
    <source>
        <dbReference type="ARBA" id="ARBA00029447"/>
    </source>
</evidence>
<evidence type="ECO:0000256" key="3">
    <source>
        <dbReference type="ARBA" id="ARBA00022989"/>
    </source>
</evidence>
<dbReference type="STRING" id="1748243.Tel_13965"/>
<dbReference type="PROSITE" id="PS50885">
    <property type="entry name" value="HAMP"/>
    <property type="match status" value="1"/>
</dbReference>
<dbReference type="SMART" id="SM00283">
    <property type="entry name" value="MA"/>
    <property type="match status" value="1"/>
</dbReference>
<dbReference type="CDD" id="cd11386">
    <property type="entry name" value="MCP_signal"/>
    <property type="match status" value="1"/>
</dbReference>
<dbReference type="PANTHER" id="PTHR32089">
    <property type="entry name" value="METHYL-ACCEPTING CHEMOTAXIS PROTEIN MCPB"/>
    <property type="match status" value="1"/>
</dbReference>
<dbReference type="GO" id="GO:0016020">
    <property type="term" value="C:membrane"/>
    <property type="evidence" value="ECO:0007669"/>
    <property type="project" value="UniProtKB-SubCell"/>
</dbReference>
<dbReference type="EMBL" id="CP013099">
    <property type="protein sequence ID" value="ALP54151.1"/>
    <property type="molecule type" value="Genomic_DNA"/>
</dbReference>
<comment type="similarity">
    <text evidence="6">Belongs to the methyl-accepting chemotaxis (MCP) protein family.</text>
</comment>
<reference evidence="11" key="1">
    <citation type="submission" date="2015-10" db="EMBL/GenBank/DDBJ databases">
        <title>Description of Candidatus Tenderia electrophaga gen. nov, sp. nov., an Uncultivated Electroautotroph from a Biocathode Enrichment.</title>
        <authorList>
            <person name="Eddie B.J."/>
            <person name="Malanoski A.P."/>
            <person name="Wang Z."/>
            <person name="Hall R.J."/>
            <person name="Oh S.D."/>
            <person name="Heiner C."/>
            <person name="Lin B."/>
            <person name="Strycharz-Glaven S.M."/>
        </authorList>
    </citation>
    <scope>NUCLEOTIDE SEQUENCE [LARGE SCALE GENOMIC DNA]</scope>
    <source>
        <strain evidence="11">NRL1</strain>
    </source>
</reference>
<evidence type="ECO:0000313" key="12">
    <source>
        <dbReference type="Proteomes" id="UP000055136"/>
    </source>
</evidence>
<organism evidence="11 12">
    <name type="scientific">Candidatus Tenderia electrophaga</name>
    <dbReference type="NCBI Taxonomy" id="1748243"/>
    <lineage>
        <taxon>Bacteria</taxon>
        <taxon>Pseudomonadati</taxon>
        <taxon>Pseudomonadota</taxon>
        <taxon>Gammaproteobacteria</taxon>
        <taxon>Candidatus Tenderiales</taxon>
        <taxon>Candidatus Tenderiaceae</taxon>
        <taxon>Candidatus Tenderia</taxon>
    </lineage>
</organism>
<feature type="transmembrane region" description="Helical" evidence="8">
    <location>
        <begin position="323"/>
        <end position="345"/>
    </location>
</feature>
<dbReference type="Pfam" id="PF00015">
    <property type="entry name" value="MCPsignal"/>
    <property type="match status" value="1"/>
</dbReference>
<sequence length="676" mass="72184">MKKLFNPATALMDRFRYPVKFTVIFVLIMIPLITLSYLLIANVNDEIKLFKNERNGLSYIKNVRPLIAQIQQHRGMTAAYLNGDVGFKSRITQKREDADAAFELLTATDKALGTALATTGMVSDIQAQWHNIKNNSLHMQAADSIRAHTQMISDLLALLMHIADKSEITLDPELDTYYLGDALVSKLPLLTEAMGQSRALGSSIAAQGQIGQKEAVRLSVLVDRINANNNSLDAGLESAMDHNPDVAAALKQFIDENDHAIDTLENLLTRELLDTENITVDSGAVFNASTKAIDNAFELFDKALPVMDDLLAERVDAYIRQEIIAIAIVVSVLLVVAYLFTGLYFSVHTGADQIRAAAQAMAKGDLTARARLNSRDEMQEIATNFNDMAGHIEELIKSIINSANQLASATEEVSAVANETAGNIEQQSRETDQVATAMNEMSATVTEVANNAGNAANAASAANNEAQNGLTVVQGASSTIDRLAGEVGNAAGVIQGLAQESENIGTILDVIKDIADQTNLLALNAAIEAARAGEQGRGFAVVADEVRTLAARTQQSTSEIEEMITKLQSGAHNAVSTMTQGTQTAQQSVEQAQQAAAALKAITEAVGTINEMNTMIASAAEEQSATAEEMNKNITNIHSLAESNASGAAQTTAASEELAKLAAQLQGLVSQFKISV</sequence>
<dbReference type="InterPro" id="IPR013587">
    <property type="entry name" value="Nitrate/nitrite_sensing"/>
</dbReference>
<evidence type="ECO:0000256" key="1">
    <source>
        <dbReference type="ARBA" id="ARBA00004141"/>
    </source>
</evidence>
<dbReference type="AlphaFoldDB" id="A0A0S2TG56"/>
<dbReference type="GO" id="GO:0007165">
    <property type="term" value="P:signal transduction"/>
    <property type="evidence" value="ECO:0007669"/>
    <property type="project" value="UniProtKB-KW"/>
</dbReference>
<dbReference type="Gene3D" id="1.10.287.950">
    <property type="entry name" value="Methyl-accepting chemotaxis protein"/>
    <property type="match status" value="1"/>
</dbReference>
<keyword evidence="4 8" id="KW-0472">Membrane</keyword>
<keyword evidence="5 7" id="KW-0807">Transducer</keyword>
<comment type="subcellular location">
    <subcellularLocation>
        <location evidence="1">Membrane</location>
        <topology evidence="1">Multi-pass membrane protein</topology>
    </subcellularLocation>
</comment>
<dbReference type="PANTHER" id="PTHR32089:SF119">
    <property type="entry name" value="METHYL-ACCEPTING CHEMOTAXIS PROTEIN CTPL"/>
    <property type="match status" value="1"/>
</dbReference>
<accession>A0A0S2TG56</accession>
<dbReference type="GO" id="GO:0006935">
    <property type="term" value="P:chemotaxis"/>
    <property type="evidence" value="ECO:0007669"/>
    <property type="project" value="UniProtKB-ARBA"/>
</dbReference>
<protein>
    <submittedName>
        <fullName evidence="11">Chemotaxis protein</fullName>
    </submittedName>
</protein>
<dbReference type="SMART" id="SM00304">
    <property type="entry name" value="HAMP"/>
    <property type="match status" value="2"/>
</dbReference>
<evidence type="ECO:0000259" key="9">
    <source>
        <dbReference type="PROSITE" id="PS50111"/>
    </source>
</evidence>
<dbReference type="Pfam" id="PF00672">
    <property type="entry name" value="HAMP"/>
    <property type="match status" value="1"/>
</dbReference>
<feature type="domain" description="Methyl-accepting transducer" evidence="9">
    <location>
        <begin position="402"/>
        <end position="638"/>
    </location>
</feature>
<keyword evidence="2 8" id="KW-0812">Transmembrane</keyword>
<proteinExistence type="inferred from homology"/>
<feature type="transmembrane region" description="Helical" evidence="8">
    <location>
        <begin position="21"/>
        <end position="40"/>
    </location>
</feature>
<evidence type="ECO:0000313" key="11">
    <source>
        <dbReference type="EMBL" id="ALP54151.1"/>
    </source>
</evidence>
<keyword evidence="12" id="KW-1185">Reference proteome</keyword>
<dbReference type="SUPFAM" id="SSF58104">
    <property type="entry name" value="Methyl-accepting chemotaxis protein (MCP) signaling domain"/>
    <property type="match status" value="1"/>
</dbReference>
<dbReference type="KEGG" id="tee:Tel_13965"/>